<dbReference type="GO" id="GO:0043720">
    <property type="term" value="F:3-keto-5-aminohexanoate cleavage activity"/>
    <property type="evidence" value="ECO:0007669"/>
    <property type="project" value="InterPro"/>
</dbReference>
<comment type="caution">
    <text evidence="1">The sequence shown here is derived from an EMBL/GenBank/DDBJ whole genome shotgun (WGS) entry which is preliminary data.</text>
</comment>
<gene>
    <name evidence="1" type="ORF">HCN58_34680</name>
</gene>
<accession>A0A7Y4H0C7</accession>
<dbReference type="Pfam" id="PF05853">
    <property type="entry name" value="BKACE"/>
    <property type="match status" value="1"/>
</dbReference>
<keyword evidence="2" id="KW-1185">Reference proteome</keyword>
<protein>
    <submittedName>
        <fullName evidence="1">3-keto-5-aminohexanoate cleavage protein</fullName>
    </submittedName>
</protein>
<dbReference type="InterPro" id="IPR008567">
    <property type="entry name" value="BKACE"/>
</dbReference>
<evidence type="ECO:0000313" key="2">
    <source>
        <dbReference type="Proteomes" id="UP000544122"/>
    </source>
</evidence>
<organism evidence="1 2">
    <name type="scientific">Bradyrhizobium australiense</name>
    <dbReference type="NCBI Taxonomy" id="2721161"/>
    <lineage>
        <taxon>Bacteria</taxon>
        <taxon>Pseudomonadati</taxon>
        <taxon>Pseudomonadota</taxon>
        <taxon>Alphaproteobacteria</taxon>
        <taxon>Hyphomicrobiales</taxon>
        <taxon>Nitrobacteraceae</taxon>
        <taxon>Bradyrhizobium</taxon>
    </lineage>
</organism>
<reference evidence="1 2" key="1">
    <citation type="submission" date="2020-03" db="EMBL/GenBank/DDBJ databases">
        <title>Bradyrhizobium diversity isolated from nodules of Indigofera sp.</title>
        <authorList>
            <person name="Klepa M."/>
            <person name="Helene L."/>
            <person name="Hungria M."/>
        </authorList>
    </citation>
    <scope>NUCLEOTIDE SEQUENCE [LARGE SCALE GENOMIC DNA]</scope>
    <source>
        <strain evidence="1 2">WSM 1791</strain>
    </source>
</reference>
<sequence>MLATNAELVENAVGIIERMGASVATPAAARAILGVKKPG</sequence>
<dbReference type="Proteomes" id="UP000544122">
    <property type="component" value="Unassembled WGS sequence"/>
</dbReference>
<dbReference type="EMBL" id="JAAVLX010000020">
    <property type="protein sequence ID" value="NOJ44592.1"/>
    <property type="molecule type" value="Genomic_DNA"/>
</dbReference>
<evidence type="ECO:0000313" key="1">
    <source>
        <dbReference type="EMBL" id="NOJ44592.1"/>
    </source>
</evidence>
<dbReference type="Gene3D" id="3.20.20.70">
    <property type="entry name" value="Aldolase class I"/>
    <property type="match status" value="1"/>
</dbReference>
<dbReference type="AlphaFoldDB" id="A0A7Y4H0C7"/>
<dbReference type="InterPro" id="IPR013785">
    <property type="entry name" value="Aldolase_TIM"/>
</dbReference>
<name>A0A7Y4H0C7_9BRAD</name>
<proteinExistence type="predicted"/>